<dbReference type="EMBL" id="LAZR01045304">
    <property type="protein sequence ID" value="KKK99193.1"/>
    <property type="molecule type" value="Genomic_DNA"/>
</dbReference>
<comment type="caution">
    <text evidence="2">The sequence shown here is derived from an EMBL/GenBank/DDBJ whole genome shotgun (WGS) entry which is preliminary data.</text>
</comment>
<accession>A0A0F8ZZB3</accession>
<reference evidence="2" key="1">
    <citation type="journal article" date="2015" name="Nature">
        <title>Complex archaea that bridge the gap between prokaryotes and eukaryotes.</title>
        <authorList>
            <person name="Spang A."/>
            <person name="Saw J.H."/>
            <person name="Jorgensen S.L."/>
            <person name="Zaremba-Niedzwiedzka K."/>
            <person name="Martijn J."/>
            <person name="Lind A.E."/>
            <person name="van Eijk R."/>
            <person name="Schleper C."/>
            <person name="Guy L."/>
            <person name="Ettema T.J."/>
        </authorList>
    </citation>
    <scope>NUCLEOTIDE SEQUENCE</scope>
</reference>
<evidence type="ECO:0000256" key="1">
    <source>
        <dbReference type="SAM" id="MobiDB-lite"/>
    </source>
</evidence>
<name>A0A0F8ZZB3_9ZZZZ</name>
<feature type="region of interest" description="Disordered" evidence="1">
    <location>
        <begin position="1"/>
        <end position="28"/>
    </location>
</feature>
<evidence type="ECO:0000313" key="2">
    <source>
        <dbReference type="EMBL" id="KKK99193.1"/>
    </source>
</evidence>
<dbReference type="AlphaFoldDB" id="A0A0F8ZZB3"/>
<proteinExistence type="predicted"/>
<feature type="compositionally biased region" description="Basic residues" evidence="1">
    <location>
        <begin position="18"/>
        <end position="28"/>
    </location>
</feature>
<protein>
    <submittedName>
        <fullName evidence="2">Uncharacterized protein</fullName>
    </submittedName>
</protein>
<sequence length="56" mass="6552">MEGSRQDQHLRKEEMHRRLGKRPGRITKKIGKPYPDVFYGIKVTTEIVCVKKGVKK</sequence>
<gene>
    <name evidence="2" type="ORF">LCGC14_2635160</name>
</gene>
<organism evidence="2">
    <name type="scientific">marine sediment metagenome</name>
    <dbReference type="NCBI Taxonomy" id="412755"/>
    <lineage>
        <taxon>unclassified sequences</taxon>
        <taxon>metagenomes</taxon>
        <taxon>ecological metagenomes</taxon>
    </lineage>
</organism>
<feature type="compositionally biased region" description="Basic and acidic residues" evidence="1">
    <location>
        <begin position="1"/>
        <end position="17"/>
    </location>
</feature>